<feature type="domain" description="WCX" evidence="2">
    <location>
        <begin position="319"/>
        <end position="363"/>
    </location>
</feature>
<protein>
    <submittedName>
        <fullName evidence="3">WYL domain-containing protein</fullName>
    </submittedName>
</protein>
<dbReference type="AlphaFoldDB" id="A0A552WVF6"/>
<evidence type="ECO:0000259" key="1">
    <source>
        <dbReference type="Pfam" id="PF13280"/>
    </source>
</evidence>
<proteinExistence type="predicted"/>
<evidence type="ECO:0000313" key="3">
    <source>
        <dbReference type="EMBL" id="TRW46818.1"/>
    </source>
</evidence>
<dbReference type="Pfam" id="PF13280">
    <property type="entry name" value="WYL"/>
    <property type="match status" value="1"/>
</dbReference>
<evidence type="ECO:0000313" key="4">
    <source>
        <dbReference type="Proteomes" id="UP000318693"/>
    </source>
</evidence>
<name>A0A552WVF6_9MICO</name>
<gene>
    <name evidence="3" type="ORF">FJ693_03635</name>
</gene>
<evidence type="ECO:0000259" key="2">
    <source>
        <dbReference type="Pfam" id="PF25583"/>
    </source>
</evidence>
<dbReference type="InterPro" id="IPR051534">
    <property type="entry name" value="CBASS_pafABC_assoc_protein"/>
</dbReference>
<dbReference type="PANTHER" id="PTHR34580">
    <property type="match status" value="1"/>
</dbReference>
<comment type="caution">
    <text evidence="3">The sequence shown here is derived from an EMBL/GenBank/DDBJ whole genome shotgun (WGS) entry which is preliminary data.</text>
</comment>
<organism evidence="3 4">
    <name type="scientific">Georgenia yuyongxinii</name>
    <dbReference type="NCBI Taxonomy" id="2589797"/>
    <lineage>
        <taxon>Bacteria</taxon>
        <taxon>Bacillati</taxon>
        <taxon>Actinomycetota</taxon>
        <taxon>Actinomycetes</taxon>
        <taxon>Micrococcales</taxon>
        <taxon>Bogoriellaceae</taxon>
        <taxon>Georgenia</taxon>
    </lineage>
</organism>
<reference evidence="3 4" key="1">
    <citation type="submission" date="2019-07" db="EMBL/GenBank/DDBJ databases">
        <title>Georgenia wutianyii sp. nov. and Georgenia *** sp. nov. isolated from plateau pika (Ochotona curzoniae) in the Qinghai-Tibet plateau of China.</title>
        <authorList>
            <person name="Tian Z."/>
        </authorList>
    </citation>
    <scope>NUCLEOTIDE SEQUENCE [LARGE SCALE GENOMIC DNA]</scope>
    <source>
        <strain evidence="3 4">Z446</strain>
    </source>
</reference>
<dbReference type="PROSITE" id="PS52050">
    <property type="entry name" value="WYL"/>
    <property type="match status" value="1"/>
</dbReference>
<dbReference type="Pfam" id="PF25583">
    <property type="entry name" value="WCX"/>
    <property type="match status" value="1"/>
</dbReference>
<dbReference type="PANTHER" id="PTHR34580:SF3">
    <property type="entry name" value="PROTEIN PAFB"/>
    <property type="match status" value="1"/>
</dbReference>
<accession>A0A552WVF6</accession>
<dbReference type="InterPro" id="IPR057727">
    <property type="entry name" value="WCX_dom"/>
</dbReference>
<sequence length="372" mass="39526">MTALVRASPNAHACGAAAPRPGTVACVAQRVEAAERLLDLVIALTHTPRWMSKRQIRQRVNGYADAVSDEAFERMFERDKDLLREMGVPIVVEHGVVHEDDVGYRVDTAGYTLPPVAFTPEEAGVLSLAAELWQDASLRAFASRGVTKLRAVGLAADPAAHAGLALRVRGPEAAFAPLLEAIDARRAVTFTYRAASTGETARRTVEPWRILSRDRGWYLVGMDVDRAAPRAFRLSRITGRVRVTGAADAFTVPADADVEGLLARARPRSGTARLAVLPDRAAALRARALPGALPGAAGADRAGESSGDGPGPAAALIDRDVIEVPFADLEVFSEEVATYAEAVLVLDPPELRAAVLGRLRAVAALDEVTARG</sequence>
<feature type="domain" description="WYL" evidence="1">
    <location>
        <begin position="174"/>
        <end position="238"/>
    </location>
</feature>
<dbReference type="Proteomes" id="UP000318693">
    <property type="component" value="Unassembled WGS sequence"/>
</dbReference>
<keyword evidence="4" id="KW-1185">Reference proteome</keyword>
<dbReference type="InterPro" id="IPR026881">
    <property type="entry name" value="WYL_dom"/>
</dbReference>
<dbReference type="EMBL" id="VJXR01000006">
    <property type="protein sequence ID" value="TRW46818.1"/>
    <property type="molecule type" value="Genomic_DNA"/>
</dbReference>